<evidence type="ECO:0000313" key="2">
    <source>
        <dbReference type="EMBL" id="RSL85467.1"/>
    </source>
</evidence>
<dbReference type="Proteomes" id="UP000287972">
    <property type="component" value="Unassembled WGS sequence"/>
</dbReference>
<gene>
    <name evidence="2" type="ORF">CEP51_003325</name>
</gene>
<reference evidence="2 3" key="1">
    <citation type="submission" date="2017-06" db="EMBL/GenBank/DDBJ databases">
        <title>Comparative genomic analysis of Ambrosia Fusariam Clade fungi.</title>
        <authorList>
            <person name="Stajich J.E."/>
            <person name="Carrillo J."/>
            <person name="Kijimoto T."/>
            <person name="Eskalen A."/>
            <person name="O'Donnell K."/>
            <person name="Kasson M."/>
        </authorList>
    </citation>
    <scope>NUCLEOTIDE SEQUENCE [LARGE SCALE GENOMIC DNA]</scope>
    <source>
        <strain evidence="2 3">NRRL62606</strain>
    </source>
</reference>
<name>A0A428S6L9_9HYPO</name>
<accession>A0A428S6L9</accession>
<feature type="region of interest" description="Disordered" evidence="1">
    <location>
        <begin position="1"/>
        <end position="28"/>
    </location>
</feature>
<evidence type="ECO:0000313" key="3">
    <source>
        <dbReference type="Proteomes" id="UP000287972"/>
    </source>
</evidence>
<comment type="caution">
    <text evidence="2">The sequence shown here is derived from an EMBL/GenBank/DDBJ whole genome shotgun (WGS) entry which is preliminary data.</text>
</comment>
<organism evidence="2 3">
    <name type="scientific">Fusarium floridanum</name>
    <dbReference type="NCBI Taxonomy" id="1325733"/>
    <lineage>
        <taxon>Eukaryota</taxon>
        <taxon>Fungi</taxon>
        <taxon>Dikarya</taxon>
        <taxon>Ascomycota</taxon>
        <taxon>Pezizomycotina</taxon>
        <taxon>Sordariomycetes</taxon>
        <taxon>Hypocreomycetidae</taxon>
        <taxon>Hypocreales</taxon>
        <taxon>Nectriaceae</taxon>
        <taxon>Fusarium</taxon>
        <taxon>Fusarium solani species complex</taxon>
    </lineage>
</organism>
<keyword evidence="3" id="KW-1185">Reference proteome</keyword>
<proteinExistence type="predicted"/>
<sequence>MSPVHITALDMMSDTDTTKERAPRSTISKPADLSAEEKYLGTDILQAWCKDHRGFSEPLVMTVNMYHAFWHAVFRG</sequence>
<protein>
    <submittedName>
        <fullName evidence="2">Uncharacterized protein</fullName>
    </submittedName>
</protein>
<evidence type="ECO:0000256" key="1">
    <source>
        <dbReference type="SAM" id="MobiDB-lite"/>
    </source>
</evidence>
<dbReference type="EMBL" id="NKCL01000053">
    <property type="protein sequence ID" value="RSL85467.1"/>
    <property type="molecule type" value="Genomic_DNA"/>
</dbReference>
<dbReference type="AlphaFoldDB" id="A0A428S6L9"/>